<dbReference type="GO" id="GO:0016491">
    <property type="term" value="F:oxidoreductase activity"/>
    <property type="evidence" value="ECO:0007669"/>
    <property type="project" value="UniProtKB-KW"/>
</dbReference>
<dbReference type="HOGENOM" id="CLU_010194_1_3_1"/>
<dbReference type="Proteomes" id="UP000053328">
    <property type="component" value="Unassembled WGS sequence"/>
</dbReference>
<sequence length="290" mass="31346">MAAKADIRLDGKVALITGAGRGLGAGLAKMLSERGASVILNYASSAKAALATVAEIEKAGGKAVAIQANVTKVPEVEKMFEEAIKAFGKLDIVINNAGMEHFGKTQDVTEEEFDAVFGLNTRAQFFVSSRALRYLSDGGRIIFMSSIAASLSVANHALYCASKSANEGLARSFAADGGPRRITANAIAPGGIKTDMFAQNAWHYSPGATKDTPIEEIEAGIAKLIPLNRCAVPDDIAKVVMFLCHDDSEWVTGKFFEFDGRRREILGQTVRNQDFDANFFFRPNHSFDWW</sequence>
<keyword evidence="2" id="KW-0521">NADP</keyword>
<feature type="domain" description="Ketoreductase" evidence="4">
    <location>
        <begin position="12"/>
        <end position="195"/>
    </location>
</feature>
<proteinExistence type="inferred from homology"/>
<dbReference type="PRINTS" id="PR00080">
    <property type="entry name" value="SDRFAMILY"/>
</dbReference>
<dbReference type="OrthoDB" id="47007at2759"/>
<reference evidence="5 6" key="1">
    <citation type="submission" date="2015-01" db="EMBL/GenBank/DDBJ databases">
        <title>The Genome Sequence of Exophiala spinifera CBS89968.</title>
        <authorList>
            <consortium name="The Broad Institute Genomics Platform"/>
            <person name="Cuomo C."/>
            <person name="de Hoog S."/>
            <person name="Gorbushina A."/>
            <person name="Stielow B."/>
            <person name="Teixiera M."/>
            <person name="Abouelleil A."/>
            <person name="Chapman S.B."/>
            <person name="Priest M."/>
            <person name="Young S.K."/>
            <person name="Wortman J."/>
            <person name="Nusbaum C."/>
            <person name="Birren B."/>
        </authorList>
    </citation>
    <scope>NUCLEOTIDE SEQUENCE [LARGE SCALE GENOMIC DNA]</scope>
    <source>
        <strain evidence="5 6">CBS 89968</strain>
    </source>
</reference>
<dbReference type="InterPro" id="IPR057326">
    <property type="entry name" value="KR_dom"/>
</dbReference>
<evidence type="ECO:0000256" key="1">
    <source>
        <dbReference type="ARBA" id="ARBA00006484"/>
    </source>
</evidence>
<accession>A0A0D2B9N1</accession>
<dbReference type="STRING" id="91928.A0A0D2B9N1"/>
<name>A0A0D2B9N1_9EURO</name>
<evidence type="ECO:0000259" key="4">
    <source>
        <dbReference type="SMART" id="SM00822"/>
    </source>
</evidence>
<evidence type="ECO:0000256" key="3">
    <source>
        <dbReference type="ARBA" id="ARBA00023002"/>
    </source>
</evidence>
<dbReference type="FunFam" id="3.40.50.720:FF:000084">
    <property type="entry name" value="Short-chain dehydrogenase reductase"/>
    <property type="match status" value="1"/>
</dbReference>
<dbReference type="InterPro" id="IPR036291">
    <property type="entry name" value="NAD(P)-bd_dom_sf"/>
</dbReference>
<protein>
    <recommendedName>
        <fullName evidence="4">Ketoreductase domain-containing protein</fullName>
    </recommendedName>
</protein>
<dbReference type="Pfam" id="PF13561">
    <property type="entry name" value="adh_short_C2"/>
    <property type="match status" value="1"/>
</dbReference>
<dbReference type="PANTHER" id="PTHR43639">
    <property type="entry name" value="OXIDOREDUCTASE, SHORT-CHAIN DEHYDROGENASE/REDUCTASE FAMILY (AFU_ORTHOLOGUE AFUA_5G02870)"/>
    <property type="match status" value="1"/>
</dbReference>
<keyword evidence="6" id="KW-1185">Reference proteome</keyword>
<dbReference type="Gene3D" id="3.40.50.720">
    <property type="entry name" value="NAD(P)-binding Rossmann-like Domain"/>
    <property type="match status" value="1"/>
</dbReference>
<dbReference type="InterPro" id="IPR002347">
    <property type="entry name" value="SDR_fam"/>
</dbReference>
<dbReference type="PRINTS" id="PR00081">
    <property type="entry name" value="GDHRDH"/>
</dbReference>
<dbReference type="PANTHER" id="PTHR43639:SF1">
    <property type="entry name" value="SHORT-CHAIN DEHYDROGENASE_REDUCTASE FAMILY PROTEIN"/>
    <property type="match status" value="1"/>
</dbReference>
<evidence type="ECO:0000313" key="6">
    <source>
        <dbReference type="Proteomes" id="UP000053328"/>
    </source>
</evidence>
<dbReference type="SUPFAM" id="SSF51735">
    <property type="entry name" value="NAD(P)-binding Rossmann-fold domains"/>
    <property type="match status" value="1"/>
</dbReference>
<dbReference type="SMART" id="SM00822">
    <property type="entry name" value="PKS_KR"/>
    <property type="match status" value="1"/>
</dbReference>
<evidence type="ECO:0000313" key="5">
    <source>
        <dbReference type="EMBL" id="KIW15673.1"/>
    </source>
</evidence>
<keyword evidence="3" id="KW-0560">Oxidoreductase</keyword>
<dbReference type="GeneID" id="27332805"/>
<evidence type="ECO:0000256" key="2">
    <source>
        <dbReference type="ARBA" id="ARBA00022857"/>
    </source>
</evidence>
<dbReference type="RefSeq" id="XP_016235889.1">
    <property type="nucleotide sequence ID" value="XM_016380062.1"/>
</dbReference>
<gene>
    <name evidence="5" type="ORF">PV08_05722</name>
</gene>
<dbReference type="VEuPathDB" id="FungiDB:PV08_05722"/>
<organism evidence="5 6">
    <name type="scientific">Exophiala spinifera</name>
    <dbReference type="NCBI Taxonomy" id="91928"/>
    <lineage>
        <taxon>Eukaryota</taxon>
        <taxon>Fungi</taxon>
        <taxon>Dikarya</taxon>
        <taxon>Ascomycota</taxon>
        <taxon>Pezizomycotina</taxon>
        <taxon>Eurotiomycetes</taxon>
        <taxon>Chaetothyriomycetidae</taxon>
        <taxon>Chaetothyriales</taxon>
        <taxon>Herpotrichiellaceae</taxon>
        <taxon>Exophiala</taxon>
    </lineage>
</organism>
<dbReference type="AlphaFoldDB" id="A0A0D2B9N1"/>
<dbReference type="EMBL" id="KN847495">
    <property type="protein sequence ID" value="KIW15673.1"/>
    <property type="molecule type" value="Genomic_DNA"/>
</dbReference>
<comment type="similarity">
    <text evidence="1">Belongs to the short-chain dehydrogenases/reductases (SDR) family.</text>
</comment>